<evidence type="ECO:0000256" key="5">
    <source>
        <dbReference type="ARBA" id="ARBA00022989"/>
    </source>
</evidence>
<dbReference type="PANTHER" id="PTHR31376">
    <property type="entry name" value="OS09G0467300 PROTEIN-RELATED"/>
    <property type="match status" value="1"/>
</dbReference>
<feature type="transmembrane region" description="Helical" evidence="7">
    <location>
        <begin position="246"/>
        <end position="267"/>
    </location>
</feature>
<feature type="transmembrane region" description="Helical" evidence="7">
    <location>
        <begin position="106"/>
        <end position="127"/>
    </location>
</feature>
<keyword evidence="6 7" id="KW-0472">Membrane</keyword>
<evidence type="ECO:0000256" key="6">
    <source>
        <dbReference type="ARBA" id="ARBA00023136"/>
    </source>
</evidence>
<evidence type="ECO:0000256" key="7">
    <source>
        <dbReference type="RuleBase" id="RU368015"/>
    </source>
</evidence>
<feature type="transmembrane region" description="Helical" evidence="7">
    <location>
        <begin position="218"/>
        <end position="239"/>
    </location>
</feature>
<organism evidence="8 9">
    <name type="scientific">Platanthera guangdongensis</name>
    <dbReference type="NCBI Taxonomy" id="2320717"/>
    <lineage>
        <taxon>Eukaryota</taxon>
        <taxon>Viridiplantae</taxon>
        <taxon>Streptophyta</taxon>
        <taxon>Embryophyta</taxon>
        <taxon>Tracheophyta</taxon>
        <taxon>Spermatophyta</taxon>
        <taxon>Magnoliopsida</taxon>
        <taxon>Liliopsida</taxon>
        <taxon>Asparagales</taxon>
        <taxon>Orchidaceae</taxon>
        <taxon>Orchidoideae</taxon>
        <taxon>Orchideae</taxon>
        <taxon>Orchidinae</taxon>
        <taxon>Platanthera</taxon>
    </lineage>
</organism>
<protein>
    <recommendedName>
        <fullName evidence="7">Probable purine permease</fullName>
    </recommendedName>
</protein>
<gene>
    <name evidence="8" type="primary">PUP1</name>
    <name evidence="8" type="ORF">KSP40_PGU011307</name>
</gene>
<dbReference type="InterPro" id="IPR030182">
    <property type="entry name" value="PUP_plant"/>
</dbReference>
<comment type="caution">
    <text evidence="7">Lacks conserved residue(s) required for the propagation of feature annotation.</text>
</comment>
<feature type="transmembrane region" description="Helical" evidence="7">
    <location>
        <begin position="273"/>
        <end position="292"/>
    </location>
</feature>
<comment type="similarity">
    <text evidence="2 7">Belongs to the purine permeases (TC 2.A.7.14) family.</text>
</comment>
<dbReference type="Proteomes" id="UP001412067">
    <property type="component" value="Unassembled WGS sequence"/>
</dbReference>
<comment type="caution">
    <text evidence="8">The sequence shown here is derived from an EMBL/GenBank/DDBJ whole genome shotgun (WGS) entry which is preliminary data.</text>
</comment>
<comment type="subcellular location">
    <subcellularLocation>
        <location evidence="1 7">Membrane</location>
        <topology evidence="1 7">Multi-pass membrane protein</topology>
    </subcellularLocation>
</comment>
<dbReference type="InterPro" id="IPR037185">
    <property type="entry name" value="EmrE-like"/>
</dbReference>
<dbReference type="PANTHER" id="PTHR31376:SF105">
    <property type="entry name" value="PURINE PERMEASE-RELATED"/>
    <property type="match status" value="1"/>
</dbReference>
<keyword evidence="4 7" id="KW-0812">Transmembrane</keyword>
<keyword evidence="3 7" id="KW-0813">Transport</keyword>
<feature type="transmembrane region" description="Helical" evidence="7">
    <location>
        <begin position="50"/>
        <end position="70"/>
    </location>
</feature>
<keyword evidence="9" id="KW-1185">Reference proteome</keyword>
<feature type="transmembrane region" description="Helical" evidence="7">
    <location>
        <begin position="139"/>
        <end position="160"/>
    </location>
</feature>
<feature type="transmembrane region" description="Helical" evidence="7">
    <location>
        <begin position="82"/>
        <end position="99"/>
    </location>
</feature>
<dbReference type="EMBL" id="JBBWWR010000019">
    <property type="protein sequence ID" value="KAK8941890.1"/>
    <property type="molecule type" value="Genomic_DNA"/>
</dbReference>
<evidence type="ECO:0000313" key="9">
    <source>
        <dbReference type="Proteomes" id="UP001412067"/>
    </source>
</evidence>
<dbReference type="SUPFAM" id="SSF103481">
    <property type="entry name" value="Multidrug resistance efflux transporter EmrE"/>
    <property type="match status" value="1"/>
</dbReference>
<evidence type="ECO:0000256" key="4">
    <source>
        <dbReference type="ARBA" id="ARBA00022692"/>
    </source>
</evidence>
<evidence type="ECO:0000256" key="1">
    <source>
        <dbReference type="ARBA" id="ARBA00004141"/>
    </source>
</evidence>
<name>A0ABR2LIH3_9ASPA</name>
<accession>A0ABR2LIH3</accession>
<feature type="transmembrane region" description="Helical" evidence="7">
    <location>
        <begin position="12"/>
        <end position="30"/>
    </location>
</feature>
<proteinExistence type="inferred from homology"/>
<dbReference type="Pfam" id="PF16913">
    <property type="entry name" value="PUNUT"/>
    <property type="match status" value="1"/>
</dbReference>
<evidence type="ECO:0000256" key="3">
    <source>
        <dbReference type="ARBA" id="ARBA00022448"/>
    </source>
</evidence>
<evidence type="ECO:0000256" key="2">
    <source>
        <dbReference type="ARBA" id="ARBA00006213"/>
    </source>
</evidence>
<feature type="transmembrane region" description="Helical" evidence="7">
    <location>
        <begin position="181"/>
        <end position="198"/>
    </location>
</feature>
<evidence type="ECO:0000313" key="8">
    <source>
        <dbReference type="EMBL" id="KAK8941890.1"/>
    </source>
</evidence>
<sequence length="315" mass="34419">MPLLLRLYFVHGGRLIWFSTFLQTAAFPLLLPPLPNTAAKQEFLSLSRPLLLSCTIIGLLTGVVNLFYAYGLSYVPVSTSSLLLSTQLCFTALFAFLIVKQKFTPFSINAVALLTLGSVVLGINSAAGDRAEGESRSKYYFGFGMTICAAVLDGLLPTLAELMYMKAEQAVTYTVVMETQLVIGFVATVFCAFGMVITTDFQAISGEAKEYGLGETNYYLVIISFAVVMQCFFLGRVGVVLYSSALLTGIVVDVLLPITVVLAVIFFHESFTSDKAVALVLSLWGFVSYIYGERVDYKERRKSEITMEPSASSLP</sequence>
<reference evidence="8 9" key="1">
    <citation type="journal article" date="2022" name="Nat. Plants">
        <title>Genomes of leafy and leafless Platanthera orchids illuminate the evolution of mycoheterotrophy.</title>
        <authorList>
            <person name="Li M.H."/>
            <person name="Liu K.W."/>
            <person name="Li Z."/>
            <person name="Lu H.C."/>
            <person name="Ye Q.L."/>
            <person name="Zhang D."/>
            <person name="Wang J.Y."/>
            <person name="Li Y.F."/>
            <person name="Zhong Z.M."/>
            <person name="Liu X."/>
            <person name="Yu X."/>
            <person name="Liu D.K."/>
            <person name="Tu X.D."/>
            <person name="Liu B."/>
            <person name="Hao Y."/>
            <person name="Liao X.Y."/>
            <person name="Jiang Y.T."/>
            <person name="Sun W.H."/>
            <person name="Chen J."/>
            <person name="Chen Y.Q."/>
            <person name="Ai Y."/>
            <person name="Zhai J.W."/>
            <person name="Wu S.S."/>
            <person name="Zhou Z."/>
            <person name="Hsiao Y.Y."/>
            <person name="Wu W.L."/>
            <person name="Chen Y.Y."/>
            <person name="Lin Y.F."/>
            <person name="Hsu J.L."/>
            <person name="Li C.Y."/>
            <person name="Wang Z.W."/>
            <person name="Zhao X."/>
            <person name="Zhong W.Y."/>
            <person name="Ma X.K."/>
            <person name="Ma L."/>
            <person name="Huang J."/>
            <person name="Chen G.Z."/>
            <person name="Huang M.Z."/>
            <person name="Huang L."/>
            <person name="Peng D.H."/>
            <person name="Luo Y.B."/>
            <person name="Zou S.Q."/>
            <person name="Chen S.P."/>
            <person name="Lan S."/>
            <person name="Tsai W.C."/>
            <person name="Van de Peer Y."/>
            <person name="Liu Z.J."/>
        </authorList>
    </citation>
    <scope>NUCLEOTIDE SEQUENCE [LARGE SCALE GENOMIC DNA]</scope>
    <source>
        <strain evidence="8">Lor288</strain>
    </source>
</reference>
<keyword evidence="5 7" id="KW-1133">Transmembrane helix</keyword>